<reference evidence="1 2" key="1">
    <citation type="journal article" date="2011" name="Nature">
        <title>A high-resolution map of human evolutionary constraint using 29 mammals.</title>
        <authorList>
            <person name="Lindblad-Toh K."/>
            <person name="Garber M."/>
            <person name="Zuk O."/>
            <person name="Lin M.F."/>
            <person name="Parker B.J."/>
            <person name="Washietl S."/>
            <person name="Kheradpour P."/>
            <person name="Ernst J."/>
            <person name="Jordan G."/>
            <person name="Mauceli E."/>
            <person name="Ward L.D."/>
            <person name="Lowe C.B."/>
            <person name="Holloway A.K."/>
            <person name="Clamp M."/>
            <person name="Gnerre S."/>
            <person name="Alfoldi J."/>
            <person name="Beal K."/>
            <person name="Chang J."/>
            <person name="Clawson H."/>
            <person name="Cuff J."/>
            <person name="Di Palma F."/>
            <person name="Fitzgerald S."/>
            <person name="Flicek P."/>
            <person name="Guttman M."/>
            <person name="Hubisz M.J."/>
            <person name="Jaffe D.B."/>
            <person name="Jungreis I."/>
            <person name="Kent W.J."/>
            <person name="Kostka D."/>
            <person name="Lara M."/>
            <person name="Martins A.L."/>
            <person name="Massingham T."/>
            <person name="Moltke I."/>
            <person name="Raney B.J."/>
            <person name="Rasmussen M.D."/>
            <person name="Robinson J."/>
            <person name="Stark A."/>
            <person name="Vilella A.J."/>
            <person name="Wen J."/>
            <person name="Xie X."/>
            <person name="Zody M.C."/>
            <person name="Baldwin J."/>
            <person name="Bloom T."/>
            <person name="Chin C.W."/>
            <person name="Heiman D."/>
            <person name="Nicol R."/>
            <person name="Nusbaum C."/>
            <person name="Young S."/>
            <person name="Wilkinson J."/>
            <person name="Worley K.C."/>
            <person name="Kovar C.L."/>
            <person name="Muzny D.M."/>
            <person name="Gibbs R.A."/>
            <person name="Cree A."/>
            <person name="Dihn H.H."/>
            <person name="Fowler G."/>
            <person name="Jhangiani S."/>
            <person name="Joshi V."/>
            <person name="Lee S."/>
            <person name="Lewis L.R."/>
            <person name="Nazareth L.V."/>
            <person name="Okwuonu G."/>
            <person name="Santibanez J."/>
            <person name="Warren W.C."/>
            <person name="Mardis E.R."/>
            <person name="Weinstock G.M."/>
            <person name="Wilson R.K."/>
            <person name="Delehaunty K."/>
            <person name="Dooling D."/>
            <person name="Fronik C."/>
            <person name="Fulton L."/>
            <person name="Fulton B."/>
            <person name="Graves T."/>
            <person name="Minx P."/>
            <person name="Sodergren E."/>
            <person name="Birney E."/>
            <person name="Margulies E.H."/>
            <person name="Herrero J."/>
            <person name="Green E.D."/>
            <person name="Haussler D."/>
            <person name="Siepel A."/>
            <person name="Goldman N."/>
            <person name="Pollard K.S."/>
            <person name="Pedersen J.S."/>
            <person name="Lander E.S."/>
            <person name="Kellis M."/>
        </authorList>
    </citation>
    <scope>NUCLEOTIDE SEQUENCE [LARGE SCALE GENOMIC DNA]</scope>
    <source>
        <strain evidence="1 2">Thorbecke inbred</strain>
    </source>
</reference>
<evidence type="ECO:0000313" key="2">
    <source>
        <dbReference type="Proteomes" id="UP000001811"/>
    </source>
</evidence>
<accession>A0A5F9C388</accession>
<evidence type="ECO:0000313" key="1">
    <source>
        <dbReference type="Ensembl" id="ENSOCUP00000027519.1"/>
    </source>
</evidence>
<dbReference type="GeneTree" id="ENSGT00910000148709"/>
<reference evidence="1" key="2">
    <citation type="submission" date="2025-08" db="UniProtKB">
        <authorList>
            <consortium name="Ensembl"/>
        </authorList>
    </citation>
    <scope>IDENTIFICATION</scope>
    <source>
        <strain evidence="1">Thorbecke</strain>
    </source>
</reference>
<sequence length="90" mass="10391">MHFRDLTRPTGFQVLNDYLVARAAPRGMCQPKQMWQCSKLTLGQGLLTCVMPYVGIITSSLRRRRRPASQEGEKLWASKALQMWKWSHGQ</sequence>
<dbReference type="Ensembl" id="ENSOCUT00000038995.1">
    <property type="protein sequence ID" value="ENSOCUP00000027519.1"/>
    <property type="gene ID" value="ENSOCUG00000033747.1"/>
</dbReference>
<dbReference type="AlphaFoldDB" id="A0A5F9C388"/>
<name>A0A5F9C388_RABIT</name>
<organism evidence="1 2">
    <name type="scientific">Oryctolagus cuniculus</name>
    <name type="common">Rabbit</name>
    <dbReference type="NCBI Taxonomy" id="9986"/>
    <lineage>
        <taxon>Eukaryota</taxon>
        <taxon>Metazoa</taxon>
        <taxon>Chordata</taxon>
        <taxon>Craniata</taxon>
        <taxon>Vertebrata</taxon>
        <taxon>Euteleostomi</taxon>
        <taxon>Mammalia</taxon>
        <taxon>Eutheria</taxon>
        <taxon>Euarchontoglires</taxon>
        <taxon>Glires</taxon>
        <taxon>Lagomorpha</taxon>
        <taxon>Leporidae</taxon>
        <taxon>Oryctolagus</taxon>
    </lineage>
</organism>
<reference evidence="1" key="3">
    <citation type="submission" date="2025-09" db="UniProtKB">
        <authorList>
            <consortium name="Ensembl"/>
        </authorList>
    </citation>
    <scope>IDENTIFICATION</scope>
    <source>
        <strain evidence="1">Thorbecke</strain>
    </source>
</reference>
<dbReference type="InParanoid" id="A0A5F9C388"/>
<keyword evidence="2" id="KW-1185">Reference proteome</keyword>
<protein>
    <submittedName>
        <fullName evidence="1">Uncharacterized protein</fullName>
    </submittedName>
</protein>
<dbReference type="EMBL" id="AAGW02022404">
    <property type="status" value="NOT_ANNOTATED_CDS"/>
    <property type="molecule type" value="Genomic_DNA"/>
</dbReference>
<dbReference type="Proteomes" id="UP000001811">
    <property type="component" value="Chromosome 15"/>
</dbReference>
<proteinExistence type="predicted"/>